<dbReference type="InterPro" id="IPR011011">
    <property type="entry name" value="Znf_FYVE_PHD"/>
</dbReference>
<keyword evidence="2" id="KW-0863">Zinc-finger</keyword>
<dbReference type="HOGENOM" id="CLU_404458_0_0_1"/>
<gene>
    <name evidence="7" type="ORF">RirG_248340</name>
</gene>
<name>A0A015IG28_RHIIW</name>
<feature type="compositionally biased region" description="Polar residues" evidence="5">
    <location>
        <begin position="508"/>
        <end position="518"/>
    </location>
</feature>
<dbReference type="PANTHER" id="PTHR28125">
    <property type="entry name" value="MEIOTIC EXPRESSION UP-REGULATED PROTEIN 26"/>
    <property type="match status" value="1"/>
</dbReference>
<evidence type="ECO:0000256" key="5">
    <source>
        <dbReference type="SAM" id="MobiDB-lite"/>
    </source>
</evidence>
<accession>A0A015IG28</accession>
<evidence type="ECO:0000259" key="6">
    <source>
        <dbReference type="SMART" id="SM00249"/>
    </source>
</evidence>
<feature type="domain" description="Zinc finger PHD-type" evidence="6">
    <location>
        <begin position="82"/>
        <end position="133"/>
    </location>
</feature>
<dbReference type="PANTHER" id="PTHR28125:SF2">
    <property type="entry name" value="MEIOTIC EXPRESSION UP-REGULATED PROTEIN 26"/>
    <property type="match status" value="1"/>
</dbReference>
<dbReference type="Proteomes" id="UP000022910">
    <property type="component" value="Unassembled WGS sequence"/>
</dbReference>
<keyword evidence="8" id="KW-1185">Reference proteome</keyword>
<reference evidence="7 8" key="1">
    <citation type="submission" date="2014-02" db="EMBL/GenBank/DDBJ databases">
        <title>Single nucleus genome sequencing reveals high similarity among nuclei of an endomycorrhizal fungus.</title>
        <authorList>
            <person name="Lin K."/>
            <person name="Geurts R."/>
            <person name="Zhang Z."/>
            <person name="Limpens E."/>
            <person name="Saunders D.G."/>
            <person name="Mu D."/>
            <person name="Pang E."/>
            <person name="Cao H."/>
            <person name="Cha H."/>
            <person name="Lin T."/>
            <person name="Zhou Q."/>
            <person name="Shang Y."/>
            <person name="Li Y."/>
            <person name="Ivanov S."/>
            <person name="Sharma T."/>
            <person name="Velzen R.V."/>
            <person name="Ruijter N.D."/>
            <person name="Aanen D.K."/>
            <person name="Win J."/>
            <person name="Kamoun S."/>
            <person name="Bisseling T."/>
            <person name="Huang S."/>
        </authorList>
    </citation>
    <scope>NUCLEOTIDE SEQUENCE [LARGE SCALE GENOMIC DNA]</scope>
    <source>
        <strain evidence="8">DAOM197198w</strain>
    </source>
</reference>
<dbReference type="GO" id="GO:0008270">
    <property type="term" value="F:zinc ion binding"/>
    <property type="evidence" value="ECO:0007669"/>
    <property type="project" value="UniProtKB-KW"/>
</dbReference>
<organism evidence="7 8">
    <name type="scientific">Rhizophagus irregularis (strain DAOM 197198w)</name>
    <name type="common">Glomus intraradices</name>
    <dbReference type="NCBI Taxonomy" id="1432141"/>
    <lineage>
        <taxon>Eukaryota</taxon>
        <taxon>Fungi</taxon>
        <taxon>Fungi incertae sedis</taxon>
        <taxon>Mucoromycota</taxon>
        <taxon>Glomeromycotina</taxon>
        <taxon>Glomeromycetes</taxon>
        <taxon>Glomerales</taxon>
        <taxon>Glomeraceae</taxon>
        <taxon>Rhizophagus</taxon>
    </lineage>
</organism>
<dbReference type="EMBL" id="JEMT01029139">
    <property type="protein sequence ID" value="EXX52965.1"/>
    <property type="molecule type" value="Genomic_DNA"/>
</dbReference>
<feature type="compositionally biased region" description="Polar residues" evidence="5">
    <location>
        <begin position="471"/>
        <end position="486"/>
    </location>
</feature>
<proteinExistence type="predicted"/>
<dbReference type="OrthoDB" id="5595379at2759"/>
<keyword evidence="4" id="KW-0175">Coiled coil</keyword>
<dbReference type="SMART" id="SM00249">
    <property type="entry name" value="PHD"/>
    <property type="match status" value="2"/>
</dbReference>
<dbReference type="InterPro" id="IPR028012">
    <property type="entry name" value="Rua1_C"/>
</dbReference>
<feature type="region of interest" description="Disordered" evidence="5">
    <location>
        <begin position="468"/>
        <end position="495"/>
    </location>
</feature>
<evidence type="ECO:0000256" key="3">
    <source>
        <dbReference type="ARBA" id="ARBA00022833"/>
    </source>
</evidence>
<dbReference type="AlphaFoldDB" id="A0A015IG28"/>
<dbReference type="STRING" id="1432141.A0A015IG28"/>
<evidence type="ECO:0000256" key="1">
    <source>
        <dbReference type="ARBA" id="ARBA00022723"/>
    </source>
</evidence>
<sequence>MYPIDSTESLRGGQFHFKNDTGNSKIHSSSALSYHKTTPYTTSFNNEQSYARVVGQVTSGETVTKIYKDPQTFWNQEPIGYSCYFCRSALNPQDINSWVPCASPNCIVYSHTGCLMKSGFQDPNRPWYCSKCMPPRENYSSHTPLNNNIETNHTPPVNPLHLLLEASDQIQSNCRPQMNMTTCLAGSSAPHIENNCISTQPKLITSGEFTSITAINDNEKEEIEALPSKFECQYALCEEERNNTIRNLERTRTRQNQVTNALKESVTRLTREHNKQLERYESLEKDNEKLNCALHKLKLALIPLAQERPVLQILRKMTRNEDLQVRDIHQDNVLQLFLRLLPSSTISSIFGTTPITSPSISSPNINIPSLPTIHSSLYEKCQKCSKIGGHLVSCINCHVIQHVACCSKGEKPSIETMDIQWLCINCKNFNSKRKNCSDKNADTKVAAYNLLSGHKRIKVCNLVKENENKSKNGSPLHSISTQNLNNGGDEGVLSPQLTPHKVEINKVSITSQKQNSTDLALPNTPMSGDNESNESDDSSFTSKSSGMEIDVSSNQDELRFGSLDRAPPPDNGPEVTKQPPRFDGDMYTPRWVRGVGKSKEGLCPHCEPARWLKTKISAYWYHLNYQHGVSSITGRPFAQPTAERVNKKTGMKEALCHKCNKWILNQSPRDKDVLVPEIYW</sequence>
<dbReference type="Pfam" id="PF14616">
    <property type="entry name" value="Rua1_C"/>
    <property type="match status" value="1"/>
</dbReference>
<evidence type="ECO:0000313" key="7">
    <source>
        <dbReference type="EMBL" id="EXX52965.1"/>
    </source>
</evidence>
<dbReference type="SUPFAM" id="SSF57903">
    <property type="entry name" value="FYVE/PHD zinc finger"/>
    <property type="match status" value="2"/>
</dbReference>
<dbReference type="CDD" id="cd15489">
    <property type="entry name" value="PHD_SF"/>
    <property type="match status" value="1"/>
</dbReference>
<feature type="region of interest" description="Disordered" evidence="5">
    <location>
        <begin position="508"/>
        <end position="588"/>
    </location>
</feature>
<evidence type="ECO:0000313" key="8">
    <source>
        <dbReference type="Proteomes" id="UP000022910"/>
    </source>
</evidence>
<evidence type="ECO:0000256" key="2">
    <source>
        <dbReference type="ARBA" id="ARBA00022771"/>
    </source>
</evidence>
<protein>
    <recommendedName>
        <fullName evidence="6">Zinc finger PHD-type domain-containing protein</fullName>
    </recommendedName>
</protein>
<dbReference type="InterPro" id="IPR001965">
    <property type="entry name" value="Znf_PHD"/>
</dbReference>
<keyword evidence="3" id="KW-0862">Zinc</keyword>
<evidence type="ECO:0000256" key="4">
    <source>
        <dbReference type="SAM" id="Coils"/>
    </source>
</evidence>
<comment type="caution">
    <text evidence="7">The sequence shown here is derived from an EMBL/GenBank/DDBJ whole genome shotgun (WGS) entry which is preliminary data.</text>
</comment>
<keyword evidence="1" id="KW-0479">Metal-binding</keyword>
<feature type="domain" description="Zinc finger PHD-type" evidence="6">
    <location>
        <begin position="380"/>
        <end position="427"/>
    </location>
</feature>
<feature type="coiled-coil region" evidence="4">
    <location>
        <begin position="266"/>
        <end position="300"/>
    </location>
</feature>